<evidence type="ECO:0000256" key="4">
    <source>
        <dbReference type="ARBA" id="ARBA00023242"/>
    </source>
</evidence>
<comment type="caution">
    <text evidence="6">The sequence shown here is derived from an EMBL/GenBank/DDBJ whole genome shotgun (WGS) entry which is preliminary data.</text>
</comment>
<dbReference type="InterPro" id="IPR044660">
    <property type="entry name" value="IBH1-like"/>
</dbReference>
<keyword evidence="7" id="KW-1185">Reference proteome</keyword>
<reference evidence="6" key="1">
    <citation type="submission" date="2023-05" db="EMBL/GenBank/DDBJ databases">
        <title>Nepenthes gracilis genome sequencing.</title>
        <authorList>
            <person name="Fukushima K."/>
        </authorList>
    </citation>
    <scope>NUCLEOTIDE SEQUENCE</scope>
    <source>
        <strain evidence="6">SING2019-196</strain>
    </source>
</reference>
<gene>
    <name evidence="6" type="ORF">Nepgr_018462</name>
</gene>
<evidence type="ECO:0000256" key="3">
    <source>
        <dbReference type="ARBA" id="ARBA00023163"/>
    </source>
</evidence>
<comment type="subcellular location">
    <subcellularLocation>
        <location evidence="1">Nucleus</location>
    </subcellularLocation>
</comment>
<dbReference type="EMBL" id="BSYO01000016">
    <property type="protein sequence ID" value="GMH16621.1"/>
    <property type="molecule type" value="Genomic_DNA"/>
</dbReference>
<accession>A0AAD3XUC2</accession>
<evidence type="ECO:0000256" key="1">
    <source>
        <dbReference type="ARBA" id="ARBA00004123"/>
    </source>
</evidence>
<dbReference type="InterPro" id="IPR044549">
    <property type="entry name" value="bHLH_AtIBH1-like"/>
</dbReference>
<dbReference type="Proteomes" id="UP001279734">
    <property type="component" value="Unassembled WGS sequence"/>
</dbReference>
<feature type="domain" description="IBH1-like N-terminal" evidence="5">
    <location>
        <begin position="6"/>
        <end position="66"/>
    </location>
</feature>
<dbReference type="PANTHER" id="PTHR33124">
    <property type="entry name" value="TRANSCRIPTION FACTOR IBH1-LIKE 1"/>
    <property type="match status" value="1"/>
</dbReference>
<protein>
    <recommendedName>
        <fullName evidence="5">IBH1-like N-terminal domain-containing protein</fullName>
    </recommendedName>
</protein>
<dbReference type="Pfam" id="PF26576">
    <property type="entry name" value="IBH1_N"/>
    <property type="match status" value="1"/>
</dbReference>
<dbReference type="PANTHER" id="PTHR33124:SF5">
    <property type="entry name" value="TRANSCRIPTION FACTOR IBH1-LIKE 1"/>
    <property type="match status" value="1"/>
</dbReference>
<dbReference type="GO" id="GO:0006355">
    <property type="term" value="P:regulation of DNA-templated transcription"/>
    <property type="evidence" value="ECO:0007669"/>
    <property type="project" value="InterPro"/>
</dbReference>
<proteinExistence type="predicted"/>
<keyword evidence="4" id="KW-0539">Nucleus</keyword>
<dbReference type="GO" id="GO:0005634">
    <property type="term" value="C:nucleus"/>
    <property type="evidence" value="ECO:0007669"/>
    <property type="project" value="UniProtKB-SubCell"/>
</dbReference>
<name>A0AAD3XUC2_NEPGR</name>
<dbReference type="InterPro" id="IPR059002">
    <property type="entry name" value="IBH1_N"/>
</dbReference>
<evidence type="ECO:0000313" key="6">
    <source>
        <dbReference type="EMBL" id="GMH16621.1"/>
    </source>
</evidence>
<keyword evidence="2" id="KW-0805">Transcription regulation</keyword>
<evidence type="ECO:0000259" key="5">
    <source>
        <dbReference type="Pfam" id="PF26576"/>
    </source>
</evidence>
<evidence type="ECO:0000256" key="2">
    <source>
        <dbReference type="ARBA" id="ARBA00023015"/>
    </source>
</evidence>
<organism evidence="6 7">
    <name type="scientific">Nepenthes gracilis</name>
    <name type="common">Slender pitcher plant</name>
    <dbReference type="NCBI Taxonomy" id="150966"/>
    <lineage>
        <taxon>Eukaryota</taxon>
        <taxon>Viridiplantae</taxon>
        <taxon>Streptophyta</taxon>
        <taxon>Embryophyta</taxon>
        <taxon>Tracheophyta</taxon>
        <taxon>Spermatophyta</taxon>
        <taxon>Magnoliopsida</taxon>
        <taxon>eudicotyledons</taxon>
        <taxon>Gunneridae</taxon>
        <taxon>Pentapetalae</taxon>
        <taxon>Caryophyllales</taxon>
        <taxon>Nepenthaceae</taxon>
        <taxon>Nepenthes</taxon>
    </lineage>
</organism>
<evidence type="ECO:0000313" key="7">
    <source>
        <dbReference type="Proteomes" id="UP001279734"/>
    </source>
</evidence>
<keyword evidence="3" id="KW-0804">Transcription</keyword>
<dbReference type="AlphaFoldDB" id="A0AAD3XUC2"/>
<dbReference type="CDD" id="cd11444">
    <property type="entry name" value="bHLH_AtIBH1_like"/>
    <property type="match status" value="1"/>
</dbReference>
<sequence>MRPPISLEKEFLKKWVMGLQKWSSTSKEMSFLERKKAIKLSADVAMASARNGSTLWSRALIAGASKDPDTNAIVKHVVTGSTAFASLPPPIRLGRRRVCSNKALRKARINHFRRPSRKSAASSIVKRLVKKRTQVIKGLVPGGERIDDESCLIKETLDYVISLRAQVHVMQQIANAAELLNTNNN</sequence>